<protein>
    <submittedName>
        <fullName evidence="2">Uncharacterized protein</fullName>
    </submittedName>
</protein>
<sequence length="106" mass="12363">MNSVNSKAERDKMALNLCRILQFLNQAKKQLHKIFRQRWLIYQKLTTQNAIEWDDGSEENKIKLVQLCASAAPKMKELLKSLQIDFWDITLANFAIQAVTKEIRKG</sequence>
<evidence type="ECO:0000313" key="1">
    <source>
        <dbReference type="Proteomes" id="UP000887579"/>
    </source>
</evidence>
<evidence type="ECO:0000313" key="2">
    <source>
        <dbReference type="WBParaSite" id="ES5_v2.g21943.t1"/>
    </source>
</evidence>
<name>A0AC34FWK6_9BILA</name>
<accession>A0AC34FWK6</accession>
<organism evidence="1 2">
    <name type="scientific">Panagrolaimus sp. ES5</name>
    <dbReference type="NCBI Taxonomy" id="591445"/>
    <lineage>
        <taxon>Eukaryota</taxon>
        <taxon>Metazoa</taxon>
        <taxon>Ecdysozoa</taxon>
        <taxon>Nematoda</taxon>
        <taxon>Chromadorea</taxon>
        <taxon>Rhabditida</taxon>
        <taxon>Tylenchina</taxon>
        <taxon>Panagrolaimomorpha</taxon>
        <taxon>Panagrolaimoidea</taxon>
        <taxon>Panagrolaimidae</taxon>
        <taxon>Panagrolaimus</taxon>
    </lineage>
</organism>
<dbReference type="Proteomes" id="UP000887579">
    <property type="component" value="Unplaced"/>
</dbReference>
<reference evidence="2" key="1">
    <citation type="submission" date="2022-11" db="UniProtKB">
        <authorList>
            <consortium name="WormBaseParasite"/>
        </authorList>
    </citation>
    <scope>IDENTIFICATION</scope>
</reference>
<proteinExistence type="predicted"/>
<dbReference type="WBParaSite" id="ES5_v2.g21943.t1">
    <property type="protein sequence ID" value="ES5_v2.g21943.t1"/>
    <property type="gene ID" value="ES5_v2.g21943"/>
</dbReference>